<keyword evidence="3" id="KW-1133">Transmembrane helix</keyword>
<feature type="chain" id="PRO_5046354572" evidence="5">
    <location>
        <begin position="25"/>
        <end position="135"/>
    </location>
</feature>
<proteinExistence type="predicted"/>
<evidence type="ECO:0000313" key="6">
    <source>
        <dbReference type="EMBL" id="MDY7232421.1"/>
    </source>
</evidence>
<comment type="caution">
    <text evidence="6">The sequence shown here is derived from an EMBL/GenBank/DDBJ whole genome shotgun (WGS) entry which is preliminary data.</text>
</comment>
<dbReference type="SUPFAM" id="SSF74653">
    <property type="entry name" value="TolA/TonB C-terminal domain"/>
    <property type="match status" value="1"/>
</dbReference>
<dbReference type="NCBIfam" id="TIGR01352">
    <property type="entry name" value="tonB_Cterm"/>
    <property type="match status" value="1"/>
</dbReference>
<dbReference type="Gene3D" id="3.30.1150.10">
    <property type="match status" value="1"/>
</dbReference>
<keyword evidence="2" id="KW-0812">Transmembrane</keyword>
<evidence type="ECO:0000256" key="1">
    <source>
        <dbReference type="ARBA" id="ARBA00004167"/>
    </source>
</evidence>
<reference evidence="6 7" key="1">
    <citation type="submission" date="2023-12" db="EMBL/GenBank/DDBJ databases">
        <title>the genome sequence of Hyalangium sp. s54d21.</title>
        <authorList>
            <person name="Zhang X."/>
        </authorList>
    </citation>
    <scope>NUCLEOTIDE SEQUENCE [LARGE SCALE GENOMIC DNA]</scope>
    <source>
        <strain evidence="7">s54d21</strain>
    </source>
</reference>
<sequence length="135" mass="14691">MSRLHLLVSATVALALLLTPVARAAGVRAQLQTFFQANLTSTDYQKKLFDRFARSYRQPGAKHVPKPGQRTVVQAVIGRDGKLVTTLVSMESGSKGWDEAALKAVKKAAPFEPLPDSYTAPTLEVHFHVSWSTGS</sequence>
<accession>A0ABU5HGC7</accession>
<dbReference type="InterPro" id="IPR006260">
    <property type="entry name" value="TonB/TolA_C"/>
</dbReference>
<dbReference type="EMBL" id="JAXIVS010000020">
    <property type="protein sequence ID" value="MDY7232421.1"/>
    <property type="molecule type" value="Genomic_DNA"/>
</dbReference>
<gene>
    <name evidence="6" type="ORF">SYV04_38900</name>
</gene>
<evidence type="ECO:0000256" key="2">
    <source>
        <dbReference type="ARBA" id="ARBA00022692"/>
    </source>
</evidence>
<protein>
    <submittedName>
        <fullName evidence="6">TonB family protein</fullName>
    </submittedName>
</protein>
<comment type="subcellular location">
    <subcellularLocation>
        <location evidence="1">Membrane</location>
        <topology evidence="1">Single-pass membrane protein</topology>
    </subcellularLocation>
</comment>
<name>A0ABU5HGC7_9BACT</name>
<organism evidence="6 7">
    <name type="scientific">Hyalangium rubrum</name>
    <dbReference type="NCBI Taxonomy" id="3103134"/>
    <lineage>
        <taxon>Bacteria</taxon>
        <taxon>Pseudomonadati</taxon>
        <taxon>Myxococcota</taxon>
        <taxon>Myxococcia</taxon>
        <taxon>Myxococcales</taxon>
        <taxon>Cystobacterineae</taxon>
        <taxon>Archangiaceae</taxon>
        <taxon>Hyalangium</taxon>
    </lineage>
</organism>
<dbReference type="Pfam" id="PF13103">
    <property type="entry name" value="TonB_2"/>
    <property type="match status" value="1"/>
</dbReference>
<feature type="signal peptide" evidence="5">
    <location>
        <begin position="1"/>
        <end position="24"/>
    </location>
</feature>
<dbReference type="Proteomes" id="UP001291309">
    <property type="component" value="Unassembled WGS sequence"/>
</dbReference>
<keyword evidence="5" id="KW-0732">Signal</keyword>
<evidence type="ECO:0000256" key="5">
    <source>
        <dbReference type="SAM" id="SignalP"/>
    </source>
</evidence>
<evidence type="ECO:0000313" key="7">
    <source>
        <dbReference type="Proteomes" id="UP001291309"/>
    </source>
</evidence>
<dbReference type="RefSeq" id="WP_321551136.1">
    <property type="nucleotide sequence ID" value="NZ_JAXIVS010000020.1"/>
</dbReference>
<evidence type="ECO:0000256" key="4">
    <source>
        <dbReference type="ARBA" id="ARBA00023136"/>
    </source>
</evidence>
<keyword evidence="4" id="KW-0472">Membrane</keyword>
<evidence type="ECO:0000256" key="3">
    <source>
        <dbReference type="ARBA" id="ARBA00022989"/>
    </source>
</evidence>
<keyword evidence="7" id="KW-1185">Reference proteome</keyword>